<keyword evidence="2" id="KW-1185">Reference proteome</keyword>
<accession>A0ACC2UTN2</accession>
<dbReference type="EMBL" id="QTSX02000017">
    <property type="protein sequence ID" value="KAJ9090104.1"/>
    <property type="molecule type" value="Genomic_DNA"/>
</dbReference>
<reference evidence="1" key="1">
    <citation type="submission" date="2022-04" db="EMBL/GenBank/DDBJ databases">
        <title>Genome of the entomopathogenic fungus Entomophthora muscae.</title>
        <authorList>
            <person name="Elya C."/>
            <person name="Lovett B.R."/>
            <person name="Lee E."/>
            <person name="Macias A.M."/>
            <person name="Hajek A.E."/>
            <person name="De Bivort B.L."/>
            <person name="Kasson M.T."/>
            <person name="De Fine Licht H.H."/>
            <person name="Stajich J.E."/>
        </authorList>
    </citation>
    <scope>NUCLEOTIDE SEQUENCE</scope>
    <source>
        <strain evidence="1">Berkeley</strain>
    </source>
</reference>
<protein>
    <submittedName>
        <fullName evidence="1">Uncharacterized protein</fullName>
    </submittedName>
</protein>
<sequence length="171" mass="20033">MVGQWETFKKWSPEEATKWMAGGFKAHKIKYWKAKEVSLKDAAEWARMGVTSTTHMAMRETLITADQWGEWKDTTHIMEAADWIRLGFTKEQAQIWKKYRVLPMQEKILRGNITPMEAREWLHTGFEAPQIIIWRSAIPNTKAAKWCESDIAAPEAHYFKKGGWSHKKPRE</sequence>
<comment type="caution">
    <text evidence="1">The sequence shown here is derived from an EMBL/GenBank/DDBJ whole genome shotgun (WGS) entry which is preliminary data.</text>
</comment>
<organism evidence="1 2">
    <name type="scientific">Entomophthora muscae</name>
    <dbReference type="NCBI Taxonomy" id="34485"/>
    <lineage>
        <taxon>Eukaryota</taxon>
        <taxon>Fungi</taxon>
        <taxon>Fungi incertae sedis</taxon>
        <taxon>Zoopagomycota</taxon>
        <taxon>Entomophthoromycotina</taxon>
        <taxon>Entomophthoromycetes</taxon>
        <taxon>Entomophthorales</taxon>
        <taxon>Entomophthoraceae</taxon>
        <taxon>Entomophthora</taxon>
    </lineage>
</organism>
<proteinExistence type="predicted"/>
<dbReference type="Proteomes" id="UP001165960">
    <property type="component" value="Unassembled WGS sequence"/>
</dbReference>
<gene>
    <name evidence="1" type="ORF">DSO57_1006173</name>
</gene>
<evidence type="ECO:0000313" key="1">
    <source>
        <dbReference type="EMBL" id="KAJ9090104.1"/>
    </source>
</evidence>
<name>A0ACC2UTN2_9FUNG</name>
<evidence type="ECO:0000313" key="2">
    <source>
        <dbReference type="Proteomes" id="UP001165960"/>
    </source>
</evidence>